<dbReference type="OrthoDB" id="5950040at2759"/>
<organism evidence="11 12">
    <name type="scientific">Pseudolycoriella hygida</name>
    <dbReference type="NCBI Taxonomy" id="35572"/>
    <lineage>
        <taxon>Eukaryota</taxon>
        <taxon>Metazoa</taxon>
        <taxon>Ecdysozoa</taxon>
        <taxon>Arthropoda</taxon>
        <taxon>Hexapoda</taxon>
        <taxon>Insecta</taxon>
        <taxon>Pterygota</taxon>
        <taxon>Neoptera</taxon>
        <taxon>Endopterygota</taxon>
        <taxon>Diptera</taxon>
        <taxon>Nematocera</taxon>
        <taxon>Sciaroidea</taxon>
        <taxon>Sciaridae</taxon>
        <taxon>Pseudolycoriella</taxon>
    </lineage>
</organism>
<keyword evidence="4 9" id="KW-1133">Transmembrane helix</keyword>
<keyword evidence="6 9" id="KW-0472">Membrane</keyword>
<evidence type="ECO:0000256" key="2">
    <source>
        <dbReference type="ARBA" id="ARBA00010663"/>
    </source>
</evidence>
<dbReference type="Gene3D" id="1.20.1070.10">
    <property type="entry name" value="Rhodopsin 7-helix transmembrane proteins"/>
    <property type="match status" value="1"/>
</dbReference>
<evidence type="ECO:0000313" key="11">
    <source>
        <dbReference type="EMBL" id="KAJ6640305.1"/>
    </source>
</evidence>
<dbReference type="GO" id="GO:0005886">
    <property type="term" value="C:plasma membrane"/>
    <property type="evidence" value="ECO:0007669"/>
    <property type="project" value="TreeGrafter"/>
</dbReference>
<feature type="non-terminal residue" evidence="11">
    <location>
        <position position="1"/>
    </location>
</feature>
<sequence>NLKIVVASETFHKNLPSEICHPFLSHTMSKLSRAVRLILLVWVISIGFAIPQALQFGVVDQGGVEQCSVKRVIIEHSFELSTFMFFLAPMSLITILYVLIGLKLRMSSLMPRTNGVTIQRRPNVSSFRQQNTQGTRRVLKMLVAVVVAFFLCWAPFHAQRLVAMYGIMYYVSTCINPLLYNIMSNKFRDAFKETLAKCCQVSTRHYDKKRSYRVLSRRSSVRDESLYSTVTQKQSFDSVTLPRSQALKIAQLRNMHSNAFDSAYKAAADNTDRVSSGYHGESHNHRFDCMYNNCPGHLHGNSSTQCIQQSNSIDAINKIDVQSDDERYNVVFNKRDDSYVELLKNKDTRNGGYYSPPLEYPRDDGTTVVYKM</sequence>
<reference evidence="11" key="1">
    <citation type="submission" date="2022-07" db="EMBL/GenBank/DDBJ databases">
        <authorList>
            <person name="Trinca V."/>
            <person name="Uliana J.V.C."/>
            <person name="Torres T.T."/>
            <person name="Ward R.J."/>
            <person name="Monesi N."/>
        </authorList>
    </citation>
    <scope>NUCLEOTIDE SEQUENCE</scope>
    <source>
        <strain evidence="11">HSMRA1968</strain>
        <tissue evidence="11">Whole embryos</tissue>
    </source>
</reference>
<dbReference type="PANTHER" id="PTHR24243">
    <property type="entry name" value="G-PROTEIN COUPLED RECEPTOR"/>
    <property type="match status" value="1"/>
</dbReference>
<comment type="similarity">
    <text evidence="2">Belongs to the G-protein coupled receptor 1 family.</text>
</comment>
<feature type="transmembrane region" description="Helical" evidence="9">
    <location>
        <begin position="162"/>
        <end position="182"/>
    </location>
</feature>
<dbReference type="PANTHER" id="PTHR24243:SF208">
    <property type="entry name" value="PYROKININ-1 RECEPTOR"/>
    <property type="match status" value="1"/>
</dbReference>
<dbReference type="AlphaFoldDB" id="A0A9Q0RZY6"/>
<evidence type="ECO:0000313" key="12">
    <source>
        <dbReference type="Proteomes" id="UP001151699"/>
    </source>
</evidence>
<feature type="transmembrane region" description="Helical" evidence="9">
    <location>
        <begin position="34"/>
        <end position="54"/>
    </location>
</feature>
<accession>A0A9Q0RZY6</accession>
<evidence type="ECO:0000256" key="1">
    <source>
        <dbReference type="ARBA" id="ARBA00004141"/>
    </source>
</evidence>
<feature type="transmembrane region" description="Helical" evidence="9">
    <location>
        <begin position="83"/>
        <end position="102"/>
    </location>
</feature>
<keyword evidence="3 9" id="KW-0812">Transmembrane</keyword>
<dbReference type="Pfam" id="PF00001">
    <property type="entry name" value="7tm_1"/>
    <property type="match status" value="1"/>
</dbReference>
<evidence type="ECO:0000256" key="8">
    <source>
        <dbReference type="ARBA" id="ARBA00023224"/>
    </source>
</evidence>
<protein>
    <submittedName>
        <fullName evidence="11">Pyrokinin-1 receptor</fullName>
    </submittedName>
</protein>
<dbReference type="InterPro" id="IPR000276">
    <property type="entry name" value="GPCR_Rhodpsn"/>
</dbReference>
<gene>
    <name evidence="11" type="primary">PK1-R_2</name>
    <name evidence="11" type="ORF">Bhyg_13055</name>
</gene>
<feature type="domain" description="G-protein coupled receptors family 1 profile" evidence="10">
    <location>
        <begin position="1"/>
        <end position="180"/>
    </location>
</feature>
<evidence type="ECO:0000256" key="4">
    <source>
        <dbReference type="ARBA" id="ARBA00022989"/>
    </source>
</evidence>
<keyword evidence="12" id="KW-1185">Reference proteome</keyword>
<dbReference type="GO" id="GO:0008188">
    <property type="term" value="F:neuropeptide receptor activity"/>
    <property type="evidence" value="ECO:0007669"/>
    <property type="project" value="TreeGrafter"/>
</dbReference>
<keyword evidence="8" id="KW-0807">Transducer</keyword>
<comment type="caution">
    <text evidence="11">The sequence shown here is derived from an EMBL/GenBank/DDBJ whole genome shotgun (WGS) entry which is preliminary data.</text>
</comment>
<dbReference type="SUPFAM" id="SSF81321">
    <property type="entry name" value="Family A G protein-coupled receptor-like"/>
    <property type="match status" value="1"/>
</dbReference>
<dbReference type="Proteomes" id="UP001151699">
    <property type="component" value="Chromosome X"/>
</dbReference>
<keyword evidence="5" id="KW-0297">G-protein coupled receptor</keyword>
<dbReference type="PRINTS" id="PR00237">
    <property type="entry name" value="GPCRRHODOPSN"/>
</dbReference>
<evidence type="ECO:0000259" key="10">
    <source>
        <dbReference type="PROSITE" id="PS50262"/>
    </source>
</evidence>
<feature type="transmembrane region" description="Helical" evidence="9">
    <location>
        <begin position="138"/>
        <end position="156"/>
    </location>
</feature>
<name>A0A9Q0RZY6_9DIPT</name>
<proteinExistence type="inferred from homology"/>
<dbReference type="InterPro" id="IPR017452">
    <property type="entry name" value="GPCR_Rhodpsn_7TM"/>
</dbReference>
<keyword evidence="7 11" id="KW-0675">Receptor</keyword>
<evidence type="ECO:0000256" key="7">
    <source>
        <dbReference type="ARBA" id="ARBA00023170"/>
    </source>
</evidence>
<evidence type="ECO:0000256" key="5">
    <source>
        <dbReference type="ARBA" id="ARBA00023040"/>
    </source>
</evidence>
<evidence type="ECO:0000256" key="3">
    <source>
        <dbReference type="ARBA" id="ARBA00022692"/>
    </source>
</evidence>
<evidence type="ECO:0000256" key="6">
    <source>
        <dbReference type="ARBA" id="ARBA00023136"/>
    </source>
</evidence>
<dbReference type="PROSITE" id="PS50262">
    <property type="entry name" value="G_PROTEIN_RECEP_F1_2"/>
    <property type="match status" value="1"/>
</dbReference>
<dbReference type="EMBL" id="WJQU01000003">
    <property type="protein sequence ID" value="KAJ6640305.1"/>
    <property type="molecule type" value="Genomic_DNA"/>
</dbReference>
<evidence type="ECO:0000256" key="9">
    <source>
        <dbReference type="SAM" id="Phobius"/>
    </source>
</evidence>
<comment type="subcellular location">
    <subcellularLocation>
        <location evidence="1">Membrane</location>
        <topology evidence="1">Multi-pass membrane protein</topology>
    </subcellularLocation>
</comment>